<keyword evidence="3" id="KW-0689">Ribosomal protein</keyword>
<evidence type="ECO:0000256" key="3">
    <source>
        <dbReference type="ARBA" id="ARBA00022980"/>
    </source>
</evidence>
<dbReference type="GO" id="GO:1990904">
    <property type="term" value="C:ribonucleoprotein complex"/>
    <property type="evidence" value="ECO:0007669"/>
    <property type="project" value="UniProtKB-KW"/>
</dbReference>
<name>A0A9D3PBN7_MEGAT</name>
<evidence type="ECO:0000256" key="7">
    <source>
        <dbReference type="ARBA" id="ARBA00039442"/>
    </source>
</evidence>
<dbReference type="OrthoDB" id="5835618at2759"/>
<keyword evidence="10" id="KW-1185">Reference proteome</keyword>
<gene>
    <name evidence="9" type="ORF">MATL_G00238070</name>
</gene>
<proteinExistence type="inferred from homology"/>
<dbReference type="AlphaFoldDB" id="A0A9D3PBN7"/>
<evidence type="ECO:0000256" key="1">
    <source>
        <dbReference type="ARBA" id="ARBA00004173"/>
    </source>
</evidence>
<reference evidence="9" key="1">
    <citation type="submission" date="2021-01" db="EMBL/GenBank/DDBJ databases">
        <authorList>
            <person name="Zahm M."/>
            <person name="Roques C."/>
            <person name="Cabau C."/>
            <person name="Klopp C."/>
            <person name="Donnadieu C."/>
            <person name="Jouanno E."/>
            <person name="Lampietro C."/>
            <person name="Louis A."/>
            <person name="Herpin A."/>
            <person name="Echchiki A."/>
            <person name="Berthelot C."/>
            <person name="Parey E."/>
            <person name="Roest-Crollius H."/>
            <person name="Braasch I."/>
            <person name="Postlethwait J."/>
            <person name="Bobe J."/>
            <person name="Montfort J."/>
            <person name="Bouchez O."/>
            <person name="Begum T."/>
            <person name="Mejri S."/>
            <person name="Adams A."/>
            <person name="Chen W.-J."/>
            <person name="Guiguen Y."/>
        </authorList>
    </citation>
    <scope>NUCLEOTIDE SEQUENCE</scope>
    <source>
        <strain evidence="9">YG-15Mar2019-1</strain>
        <tissue evidence="9">Brain</tissue>
    </source>
</reference>
<dbReference type="GO" id="GO:0006412">
    <property type="term" value="P:translation"/>
    <property type="evidence" value="ECO:0007669"/>
    <property type="project" value="InterPro"/>
</dbReference>
<dbReference type="PANTHER" id="PTHR15889">
    <property type="entry name" value="MITOCHONDRIAL RIBOSOMAL PROTEIN L37"/>
    <property type="match status" value="1"/>
</dbReference>
<comment type="caution">
    <text evidence="9">The sequence shown here is derived from an EMBL/GenBank/DDBJ whole genome shotgun (WGS) entry which is preliminary data.</text>
</comment>
<evidence type="ECO:0000256" key="2">
    <source>
        <dbReference type="ARBA" id="ARBA00022946"/>
    </source>
</evidence>
<dbReference type="EMBL" id="JAFDVH010000022">
    <property type="protein sequence ID" value="KAG7456646.1"/>
    <property type="molecule type" value="Genomic_DNA"/>
</dbReference>
<accession>A0A9D3PBN7</accession>
<evidence type="ECO:0000256" key="5">
    <source>
        <dbReference type="ARBA" id="ARBA00023274"/>
    </source>
</evidence>
<keyword evidence="4" id="KW-0496">Mitochondrion</keyword>
<dbReference type="GO" id="GO:0003735">
    <property type="term" value="F:structural constituent of ribosome"/>
    <property type="evidence" value="ECO:0007669"/>
    <property type="project" value="InterPro"/>
</dbReference>
<organism evidence="9 10">
    <name type="scientific">Megalops atlanticus</name>
    <name type="common">Tarpon</name>
    <name type="synonym">Clupea gigantea</name>
    <dbReference type="NCBI Taxonomy" id="7932"/>
    <lineage>
        <taxon>Eukaryota</taxon>
        <taxon>Metazoa</taxon>
        <taxon>Chordata</taxon>
        <taxon>Craniata</taxon>
        <taxon>Vertebrata</taxon>
        <taxon>Euteleostomi</taxon>
        <taxon>Actinopterygii</taxon>
        <taxon>Neopterygii</taxon>
        <taxon>Teleostei</taxon>
        <taxon>Elopiformes</taxon>
        <taxon>Megalopidae</taxon>
        <taxon>Megalops</taxon>
    </lineage>
</organism>
<dbReference type="InterPro" id="IPR010793">
    <property type="entry name" value="Ribosomal_mL37/mL65"/>
</dbReference>
<dbReference type="GO" id="GO:0005840">
    <property type="term" value="C:ribosome"/>
    <property type="evidence" value="ECO:0007669"/>
    <property type="project" value="UniProtKB-KW"/>
</dbReference>
<protein>
    <recommendedName>
        <fullName evidence="7">Large ribosomal subunit protein mL37</fullName>
    </recommendedName>
    <alternativeName>
        <fullName evidence="8">39S ribosomal protein L37, mitochondrial</fullName>
    </alternativeName>
</protein>
<keyword evidence="2" id="KW-0809">Transit peptide</keyword>
<dbReference type="InterPro" id="IPR052482">
    <property type="entry name" value="mtLSU_mL37"/>
</dbReference>
<dbReference type="Pfam" id="PF07147">
    <property type="entry name" value="PDCD9"/>
    <property type="match status" value="1"/>
</dbReference>
<sequence>MNVGGMSKVIMHRFKTTSHLYALTASTQRSGTTLQLDLQDVTGHRFFSVGGCLCAKARPQKTPLPVVEIPGLERITYADRMHYVPGLAKPTFPKWERGWHDPHHYIGPKNEEMPLYKEKPCFVFNQRTSALEGVKQALWLTKSKMIQGLPSQVLALAEDPANQIENQDESVQQAIRHARFWDTTENRPPKERFCPTLLHDLLHLCRSLHVRHPALAKRMLAENYSLAAFWNRDADLFQVRGKNGILLNSASPLPVIAGKEEVASTEDHVLETFYPISPSIDLQHTHVYQEKSHTGFRKGYPFPHAHTLFILEPGVSPKLWPEQLCAKMIMFAFGNALARAQALYGDQPQVLDQPVVVQSVATNGRVFQFLVFQLNTTDLGPDTGVKNLVWLDRDQLLYEYAKVRPVIRKKEVRVPAGLAGYQPDTFKKFLALYLHGGV</sequence>
<dbReference type="GO" id="GO:0005739">
    <property type="term" value="C:mitochondrion"/>
    <property type="evidence" value="ECO:0007669"/>
    <property type="project" value="UniProtKB-SubCell"/>
</dbReference>
<evidence type="ECO:0000256" key="6">
    <source>
        <dbReference type="ARBA" id="ARBA00037985"/>
    </source>
</evidence>
<dbReference type="Proteomes" id="UP001046870">
    <property type="component" value="Chromosome 22"/>
</dbReference>
<evidence type="ECO:0000256" key="8">
    <source>
        <dbReference type="ARBA" id="ARBA00041617"/>
    </source>
</evidence>
<keyword evidence="5" id="KW-0687">Ribonucleoprotein</keyword>
<evidence type="ECO:0000256" key="4">
    <source>
        <dbReference type="ARBA" id="ARBA00023128"/>
    </source>
</evidence>
<evidence type="ECO:0000313" key="10">
    <source>
        <dbReference type="Proteomes" id="UP001046870"/>
    </source>
</evidence>
<evidence type="ECO:0000313" key="9">
    <source>
        <dbReference type="EMBL" id="KAG7456646.1"/>
    </source>
</evidence>
<dbReference type="PANTHER" id="PTHR15889:SF2">
    <property type="entry name" value="LARGE RIBOSOMAL SUBUNIT PROTEIN ML37"/>
    <property type="match status" value="1"/>
</dbReference>
<comment type="subcellular location">
    <subcellularLocation>
        <location evidence="1">Mitochondrion</location>
    </subcellularLocation>
</comment>
<comment type="similarity">
    <text evidence="6">Belongs to the mitochondrion-specific ribosomal protein mL37 family.</text>
</comment>